<evidence type="ECO:0000313" key="1">
    <source>
        <dbReference type="EMBL" id="MBM3224508.1"/>
    </source>
</evidence>
<organism evidence="1 2">
    <name type="scientific">Tectimicrobiota bacterium</name>
    <dbReference type="NCBI Taxonomy" id="2528274"/>
    <lineage>
        <taxon>Bacteria</taxon>
        <taxon>Pseudomonadati</taxon>
        <taxon>Nitrospinota/Tectimicrobiota group</taxon>
        <taxon>Candidatus Tectimicrobiota</taxon>
    </lineage>
</organism>
<comment type="caution">
    <text evidence="1">The sequence shown here is derived from an EMBL/GenBank/DDBJ whole genome shotgun (WGS) entry which is preliminary data.</text>
</comment>
<proteinExistence type="predicted"/>
<name>A0A937W0C3_UNCTE</name>
<gene>
    <name evidence="1" type="ORF">FJZ47_12000</name>
</gene>
<dbReference type="EMBL" id="VGLS01000342">
    <property type="protein sequence ID" value="MBM3224508.1"/>
    <property type="molecule type" value="Genomic_DNA"/>
</dbReference>
<reference evidence="1" key="1">
    <citation type="submission" date="2019-03" db="EMBL/GenBank/DDBJ databases">
        <title>Lake Tanganyika Metagenome-Assembled Genomes (MAGs).</title>
        <authorList>
            <person name="Tran P."/>
        </authorList>
    </citation>
    <scope>NUCLEOTIDE SEQUENCE</scope>
    <source>
        <strain evidence="1">K_DeepCast_65m_m2_066</strain>
    </source>
</reference>
<dbReference type="AlphaFoldDB" id="A0A937W0C3"/>
<sequence>MKSYTALTQNMFKHLARGEEVLYGAFRVKTVDDKIIVRGVLQDGREMELHYRLRPGKEAGFSKDQFKNIFAFREKPLFSINIRSRRGAEAARV</sequence>
<evidence type="ECO:0000313" key="2">
    <source>
        <dbReference type="Proteomes" id="UP000712673"/>
    </source>
</evidence>
<dbReference type="Proteomes" id="UP000712673">
    <property type="component" value="Unassembled WGS sequence"/>
</dbReference>
<protein>
    <submittedName>
        <fullName evidence="1">Uncharacterized protein</fullName>
    </submittedName>
</protein>
<accession>A0A937W0C3</accession>